<sequence length="120" mass="12603">METGNPSPIQPESGSDIETPQVLFRSWQIAHLQRSLNMSNPPLTVTLDPTLLDSLEAFVRTQAAYMGLPQSALHEQEGRKLAGQGAQAAVAVTQALLKTLPAAGLGSLGEALAELSAARS</sequence>
<dbReference type="Proteomes" id="UP000026913">
    <property type="component" value="Plasmid unnamed"/>
</dbReference>
<keyword evidence="1" id="KW-0614">Plasmid</keyword>
<dbReference type="EMBL" id="CP005961">
    <property type="protein sequence ID" value="AHZ73553.1"/>
    <property type="molecule type" value="Genomic_DNA"/>
</dbReference>
<dbReference type="KEGG" id="pman:OU5_P0301"/>
<protein>
    <submittedName>
        <fullName evidence="1">Uncharacterized protein</fullName>
    </submittedName>
</protein>
<evidence type="ECO:0000313" key="2">
    <source>
        <dbReference type="Proteomes" id="UP000026913"/>
    </source>
</evidence>
<accession>A0A024EME0</accession>
<reference evidence="1 2" key="1">
    <citation type="journal article" date="2012" name="J. Bacteriol.">
        <title>Genome sequence of cold-adapted Pseudomonas mandelii strain JR-1.</title>
        <authorList>
            <person name="Jang S.H."/>
            <person name="Kim J."/>
            <person name="Kim J."/>
            <person name="Hong S."/>
            <person name="Lee C."/>
        </authorList>
    </citation>
    <scope>NUCLEOTIDE SEQUENCE [LARGE SCALE GENOMIC DNA]</scope>
    <source>
        <strain evidence="1 2">JR-1</strain>
        <plasmid evidence="2">Plasmid</plasmid>
    </source>
</reference>
<name>A0A024EME0_9PSED</name>
<gene>
    <name evidence="1" type="ORF">OU5_P0301</name>
</gene>
<geneLocation type="plasmid" evidence="2"/>
<dbReference type="AlphaFoldDB" id="A0A024EME0"/>
<organism evidence="1 2">
    <name type="scientific">Pseudomonas mandelii JR-1</name>
    <dbReference type="NCBI Taxonomy" id="1147786"/>
    <lineage>
        <taxon>Bacteria</taxon>
        <taxon>Pseudomonadati</taxon>
        <taxon>Pseudomonadota</taxon>
        <taxon>Gammaproteobacteria</taxon>
        <taxon>Pseudomonadales</taxon>
        <taxon>Pseudomonadaceae</taxon>
        <taxon>Pseudomonas</taxon>
    </lineage>
</organism>
<evidence type="ECO:0000313" key="1">
    <source>
        <dbReference type="EMBL" id="AHZ73553.1"/>
    </source>
</evidence>
<proteinExistence type="predicted"/>
<dbReference type="HOGENOM" id="CLU_2047672_0_0_6"/>